<dbReference type="PANTHER" id="PTHR34050">
    <property type="entry name" value="DNA REPAIR RAD52-LIKE PROTEIN 2, CHLOROPLASTIC"/>
    <property type="match status" value="1"/>
</dbReference>
<gene>
    <name evidence="2" type="ORF">Cgig2_013314</name>
</gene>
<comment type="caution">
    <text evidence="2">The sequence shown here is derived from an EMBL/GenBank/DDBJ whole genome shotgun (WGS) entry which is preliminary data.</text>
</comment>
<keyword evidence="3" id="KW-1185">Reference proteome</keyword>
<dbReference type="AlphaFoldDB" id="A0A9Q1GXW8"/>
<proteinExistence type="predicted"/>
<dbReference type="Proteomes" id="UP001153076">
    <property type="component" value="Unassembled WGS sequence"/>
</dbReference>
<evidence type="ECO:0000313" key="3">
    <source>
        <dbReference type="Proteomes" id="UP001153076"/>
    </source>
</evidence>
<accession>A0A9Q1GXW8</accession>
<feature type="compositionally biased region" description="Basic and acidic residues" evidence="1">
    <location>
        <begin position="85"/>
        <end position="99"/>
    </location>
</feature>
<organism evidence="2 3">
    <name type="scientific">Carnegiea gigantea</name>
    <dbReference type="NCBI Taxonomy" id="171969"/>
    <lineage>
        <taxon>Eukaryota</taxon>
        <taxon>Viridiplantae</taxon>
        <taxon>Streptophyta</taxon>
        <taxon>Embryophyta</taxon>
        <taxon>Tracheophyta</taxon>
        <taxon>Spermatophyta</taxon>
        <taxon>Magnoliopsida</taxon>
        <taxon>eudicotyledons</taxon>
        <taxon>Gunneridae</taxon>
        <taxon>Pentapetalae</taxon>
        <taxon>Caryophyllales</taxon>
        <taxon>Cactineae</taxon>
        <taxon>Cactaceae</taxon>
        <taxon>Cactoideae</taxon>
        <taxon>Echinocereeae</taxon>
        <taxon>Carnegiea</taxon>
    </lineage>
</organism>
<evidence type="ECO:0000256" key="1">
    <source>
        <dbReference type="SAM" id="MobiDB-lite"/>
    </source>
</evidence>
<evidence type="ECO:0000313" key="2">
    <source>
        <dbReference type="EMBL" id="KAJ8427452.1"/>
    </source>
</evidence>
<dbReference type="PANTHER" id="PTHR34050:SF1">
    <property type="entry name" value="DNA REPAIR RAD52-LIKE PROTEIN 1, MITOCHONDRIAL"/>
    <property type="match status" value="1"/>
</dbReference>
<dbReference type="InterPro" id="IPR037489">
    <property type="entry name" value="RAD52-like"/>
</dbReference>
<sequence>MNLEEHYFWRIWRGGVLSLNFSVTECRRVEMASLLFNSLRKSTALMTTSYVERSSSSPSYIASSLLKMPGCSNCYLNAASYHGNGSEERERRRGGRKDAEEEEEQVPTEGISRPMSEILKQLNKKVPDSLISIRSEEGFPVKYVPWHVVNRIMNLHAPEWSGEVRSIIYSADGKSVSVVYRVTLHGTDAEGQAKLICIELSDHDDRKLEPIKEQSTALVQDKGIGDAVQKAEAMAFRRACARLGLGLHLYHEDLS</sequence>
<feature type="region of interest" description="Disordered" evidence="1">
    <location>
        <begin position="85"/>
        <end position="114"/>
    </location>
</feature>
<reference evidence="2" key="1">
    <citation type="submission" date="2022-04" db="EMBL/GenBank/DDBJ databases">
        <title>Carnegiea gigantea Genome sequencing and assembly v2.</title>
        <authorList>
            <person name="Copetti D."/>
            <person name="Sanderson M.J."/>
            <person name="Burquez A."/>
            <person name="Wojciechowski M.F."/>
        </authorList>
    </citation>
    <scope>NUCLEOTIDE SEQUENCE</scope>
    <source>
        <strain evidence="2">SGP5-SGP5p</strain>
        <tissue evidence="2">Aerial part</tissue>
    </source>
</reference>
<dbReference type="GO" id="GO:0000724">
    <property type="term" value="P:double-strand break repair via homologous recombination"/>
    <property type="evidence" value="ECO:0007669"/>
    <property type="project" value="InterPro"/>
</dbReference>
<name>A0A9Q1GXW8_9CARY</name>
<dbReference type="GO" id="GO:0003677">
    <property type="term" value="F:DNA binding"/>
    <property type="evidence" value="ECO:0007669"/>
    <property type="project" value="InterPro"/>
</dbReference>
<dbReference type="OrthoDB" id="1935514at2759"/>
<dbReference type="EMBL" id="JAKOGI010001142">
    <property type="protein sequence ID" value="KAJ8427452.1"/>
    <property type="molecule type" value="Genomic_DNA"/>
</dbReference>
<protein>
    <submittedName>
        <fullName evidence="2">Uncharacterized protein</fullName>
    </submittedName>
</protein>